<comment type="caution">
    <text evidence="1">The sequence shown here is derived from an EMBL/GenBank/DDBJ whole genome shotgun (WGS) entry which is preliminary data.</text>
</comment>
<dbReference type="RefSeq" id="WP_132698638.1">
    <property type="nucleotide sequence ID" value="NZ_SLZR01000001.1"/>
</dbReference>
<protein>
    <submittedName>
        <fullName evidence="1">Putative metal-binding protein</fullName>
    </submittedName>
</protein>
<dbReference type="OrthoDB" id="285410at2"/>
<organism evidence="1 2">
    <name type="scientific">Reinekea marinisedimentorum</name>
    <dbReference type="NCBI Taxonomy" id="230495"/>
    <lineage>
        <taxon>Bacteria</taxon>
        <taxon>Pseudomonadati</taxon>
        <taxon>Pseudomonadota</taxon>
        <taxon>Gammaproteobacteria</taxon>
        <taxon>Oceanospirillales</taxon>
        <taxon>Saccharospirillaceae</taxon>
        <taxon>Reinekea</taxon>
    </lineage>
</organism>
<name>A0A4R3ID50_9GAMM</name>
<dbReference type="Proteomes" id="UP000295793">
    <property type="component" value="Unassembled WGS sequence"/>
</dbReference>
<dbReference type="AlphaFoldDB" id="A0A4R3ID50"/>
<accession>A0A4R3ID50</accession>
<evidence type="ECO:0000313" key="1">
    <source>
        <dbReference type="EMBL" id="TCS43686.1"/>
    </source>
</evidence>
<proteinExistence type="predicted"/>
<dbReference type="EMBL" id="SLZR01000001">
    <property type="protein sequence ID" value="TCS43686.1"/>
    <property type="molecule type" value="Genomic_DNA"/>
</dbReference>
<keyword evidence="2" id="KW-1185">Reference proteome</keyword>
<gene>
    <name evidence="1" type="ORF">BCF53_10128</name>
</gene>
<dbReference type="InterPro" id="IPR019620">
    <property type="entry name" value="Metal-bd_prot_put"/>
</dbReference>
<dbReference type="Pfam" id="PF10678">
    <property type="entry name" value="DUF2492"/>
    <property type="match status" value="1"/>
</dbReference>
<sequence>MSSIHGHEVMNFMIESDESYTRETLIETIQQKFGAEAQFHTCSAEGMSAEALVDFLEQRGKFVPKADGFSTDASKVCNH</sequence>
<evidence type="ECO:0000313" key="2">
    <source>
        <dbReference type="Proteomes" id="UP000295793"/>
    </source>
</evidence>
<reference evidence="1 2" key="1">
    <citation type="submission" date="2019-03" db="EMBL/GenBank/DDBJ databases">
        <title>Genomic Encyclopedia of Archaeal and Bacterial Type Strains, Phase II (KMG-II): from individual species to whole genera.</title>
        <authorList>
            <person name="Goeker M."/>
        </authorList>
    </citation>
    <scope>NUCLEOTIDE SEQUENCE [LARGE SCALE GENOMIC DNA]</scope>
    <source>
        <strain evidence="1 2">DSM 15388</strain>
    </source>
</reference>
<dbReference type="NCBIfam" id="TIGR03853">
    <property type="entry name" value="matur_matur"/>
    <property type="match status" value="1"/>
</dbReference>